<dbReference type="InterPro" id="IPR004098">
    <property type="entry name" value="Prp18"/>
</dbReference>
<feature type="non-terminal residue" evidence="9">
    <location>
        <position position="1"/>
    </location>
</feature>
<feature type="domain" description="Prp18" evidence="8">
    <location>
        <begin position="22"/>
        <end position="161"/>
    </location>
</feature>
<keyword evidence="7" id="KW-0539">Nucleus</keyword>
<dbReference type="GO" id="GO:0000350">
    <property type="term" value="P:generation of catalytic spliceosome for second transesterification step"/>
    <property type="evidence" value="ECO:0007669"/>
    <property type="project" value="TreeGrafter"/>
</dbReference>
<proteinExistence type="inferred from homology"/>
<dbReference type="GO" id="GO:0046540">
    <property type="term" value="C:U4/U6 x U5 tri-snRNP complex"/>
    <property type="evidence" value="ECO:0007669"/>
    <property type="project" value="TreeGrafter"/>
</dbReference>
<dbReference type="Proteomes" id="UP000836788">
    <property type="component" value="Chromosome 13"/>
</dbReference>
<evidence type="ECO:0000313" key="9">
    <source>
        <dbReference type="EMBL" id="CAG9280593.1"/>
    </source>
</evidence>
<evidence type="ECO:0000256" key="6">
    <source>
        <dbReference type="ARBA" id="ARBA00023187"/>
    </source>
</evidence>
<dbReference type="GO" id="GO:0005682">
    <property type="term" value="C:U5 snRNP"/>
    <property type="evidence" value="ECO:0007669"/>
    <property type="project" value="TreeGrafter"/>
</dbReference>
<dbReference type="PANTHER" id="PTHR13007">
    <property type="entry name" value="PRE-MRNA SPLICING FACTOR-RELATED"/>
    <property type="match status" value="1"/>
</dbReference>
<dbReference type="EMBL" id="OU594954">
    <property type="protein sequence ID" value="CAG9280593.1"/>
    <property type="molecule type" value="Genomic_DNA"/>
</dbReference>
<protein>
    <recommendedName>
        <fullName evidence="3">Pre-mRNA-splicing factor 18</fullName>
    </recommendedName>
</protein>
<dbReference type="InterPro" id="IPR039979">
    <property type="entry name" value="PRPF18"/>
</dbReference>
<keyword evidence="4" id="KW-0507">mRNA processing</keyword>
<evidence type="ECO:0000256" key="1">
    <source>
        <dbReference type="ARBA" id="ARBA00004123"/>
    </source>
</evidence>
<gene>
    <name evidence="9" type="ORF">PTTT1_LOCUS13802</name>
</gene>
<evidence type="ECO:0000256" key="5">
    <source>
        <dbReference type="ARBA" id="ARBA00022728"/>
    </source>
</evidence>
<organism evidence="9">
    <name type="scientific">Phaeodactylum tricornutum</name>
    <name type="common">Diatom</name>
    <dbReference type="NCBI Taxonomy" id="2850"/>
    <lineage>
        <taxon>Eukaryota</taxon>
        <taxon>Sar</taxon>
        <taxon>Stramenopiles</taxon>
        <taxon>Ochrophyta</taxon>
        <taxon>Bacillariophyta</taxon>
        <taxon>Bacillariophyceae</taxon>
        <taxon>Bacillariophycidae</taxon>
        <taxon>Naviculales</taxon>
        <taxon>Phaeodactylaceae</taxon>
        <taxon>Phaeodactylum</taxon>
    </lineage>
</organism>
<dbReference type="PANTHER" id="PTHR13007:SF19">
    <property type="entry name" value="PRE-MRNA-SPLICING FACTOR 18"/>
    <property type="match status" value="1"/>
</dbReference>
<reference evidence="9" key="1">
    <citation type="submission" date="2022-02" db="EMBL/GenBank/DDBJ databases">
        <authorList>
            <person name="Giguere J D."/>
        </authorList>
    </citation>
    <scope>NUCLEOTIDE SEQUENCE</scope>
    <source>
        <strain evidence="9">CCAP 1055/1</strain>
    </source>
</reference>
<comment type="similarity">
    <text evidence="2">Belongs to the PRP18 family.</text>
</comment>
<evidence type="ECO:0000256" key="3">
    <source>
        <dbReference type="ARBA" id="ARBA00018242"/>
    </source>
</evidence>
<dbReference type="Gene3D" id="1.20.940.10">
    <property type="entry name" value="Functional domain of the splicing factor Prp18"/>
    <property type="match status" value="1"/>
</dbReference>
<sequence length="172" mass="20061">EVEVTEKETEEEASDPHKRVYKYFKGLLREWEDDLEKRTDDLKRTVGGRNETKTLKQCKDYIKPLFKLCKNRRLEESLLNNILKIVDDCQAGEFVRAHDTYMDVAIGRAPWPIGVTQVGIHSRTGRAKIESQNVAHVMNSELQRKYLTSIKRLMTFAQTKRTDILHSKKVLN</sequence>
<dbReference type="SUPFAM" id="SSF47938">
    <property type="entry name" value="Functional domain of the splicing factor Prp18"/>
    <property type="match status" value="1"/>
</dbReference>
<name>A0A8J9SIG4_PHATR</name>
<keyword evidence="5" id="KW-0747">Spliceosome</keyword>
<evidence type="ECO:0000256" key="4">
    <source>
        <dbReference type="ARBA" id="ARBA00022664"/>
    </source>
</evidence>
<dbReference type="Pfam" id="PF02840">
    <property type="entry name" value="Prp18"/>
    <property type="match status" value="1"/>
</dbReference>
<evidence type="ECO:0000256" key="2">
    <source>
        <dbReference type="ARBA" id="ARBA00008137"/>
    </source>
</evidence>
<dbReference type="AlphaFoldDB" id="A0A8J9SIG4"/>
<comment type="subcellular location">
    <subcellularLocation>
        <location evidence="1">Nucleus</location>
    </subcellularLocation>
</comment>
<accession>A0A8J9SIG4</accession>
<dbReference type="GO" id="GO:0071021">
    <property type="term" value="C:U2-type post-spliceosomal complex"/>
    <property type="evidence" value="ECO:0007669"/>
    <property type="project" value="TreeGrafter"/>
</dbReference>
<evidence type="ECO:0000256" key="7">
    <source>
        <dbReference type="ARBA" id="ARBA00023242"/>
    </source>
</evidence>
<keyword evidence="6" id="KW-0508">mRNA splicing</keyword>
<evidence type="ECO:0000259" key="8">
    <source>
        <dbReference type="Pfam" id="PF02840"/>
    </source>
</evidence>